<evidence type="ECO:0000256" key="3">
    <source>
        <dbReference type="ARBA" id="ARBA00023128"/>
    </source>
</evidence>
<keyword evidence="4" id="KW-1015">Disulfide bond</keyword>
<organism evidence="7 8">
    <name type="scientific">Raphidocelis subcapitata</name>
    <dbReference type="NCBI Taxonomy" id="307507"/>
    <lineage>
        <taxon>Eukaryota</taxon>
        <taxon>Viridiplantae</taxon>
        <taxon>Chlorophyta</taxon>
        <taxon>core chlorophytes</taxon>
        <taxon>Chlorophyceae</taxon>
        <taxon>CS clade</taxon>
        <taxon>Sphaeropleales</taxon>
        <taxon>Selenastraceae</taxon>
        <taxon>Raphidocelis</taxon>
    </lineage>
</organism>
<evidence type="ECO:0000313" key="7">
    <source>
        <dbReference type="EMBL" id="GBF87577.1"/>
    </source>
</evidence>
<accession>A0A2V0NRM5</accession>
<feature type="compositionally biased region" description="Low complexity" evidence="6">
    <location>
        <begin position="91"/>
        <end position="103"/>
    </location>
</feature>
<comment type="subcellular location">
    <subcellularLocation>
        <location evidence="1 5">Mitochondrion</location>
    </subcellularLocation>
</comment>
<dbReference type="OrthoDB" id="532630at2759"/>
<reference evidence="7 8" key="1">
    <citation type="journal article" date="2018" name="Sci. Rep.">
        <title>Raphidocelis subcapitata (=Pseudokirchneriella subcapitata) provides an insight into genome evolution and environmental adaptations in the Sphaeropleales.</title>
        <authorList>
            <person name="Suzuki S."/>
            <person name="Yamaguchi H."/>
            <person name="Nakajima N."/>
            <person name="Kawachi M."/>
        </authorList>
    </citation>
    <scope>NUCLEOTIDE SEQUENCE [LARGE SCALE GENOMIC DNA]</scope>
    <source>
        <strain evidence="7 8">NIES-35</strain>
    </source>
</reference>
<dbReference type="PANTHER" id="PTHR22977:SF1">
    <property type="entry name" value="COX ASSEMBLY MITOCHONDRIAL PROTEIN 2 HOMOLOG"/>
    <property type="match status" value="1"/>
</dbReference>
<feature type="region of interest" description="Disordered" evidence="6">
    <location>
        <begin position="55"/>
        <end position="103"/>
    </location>
</feature>
<dbReference type="AlphaFoldDB" id="A0A2V0NRM5"/>
<comment type="similarity">
    <text evidence="2 5">Belongs to the CMC family.</text>
</comment>
<dbReference type="STRING" id="307507.A0A2V0NRM5"/>
<dbReference type="EMBL" id="BDRX01000001">
    <property type="protein sequence ID" value="GBF87577.1"/>
    <property type="molecule type" value="Genomic_DNA"/>
</dbReference>
<evidence type="ECO:0000256" key="4">
    <source>
        <dbReference type="ARBA" id="ARBA00023157"/>
    </source>
</evidence>
<proteinExistence type="inferred from homology"/>
<evidence type="ECO:0000313" key="8">
    <source>
        <dbReference type="Proteomes" id="UP000247498"/>
    </source>
</evidence>
<dbReference type="FunCoup" id="A0A2V0NRM5">
    <property type="interactions" value="411"/>
</dbReference>
<dbReference type="InterPro" id="IPR013892">
    <property type="entry name" value="Cyt_c_biogenesis_Cmc1-like"/>
</dbReference>
<comment type="caution">
    <text evidence="7">The sequence shown here is derived from an EMBL/GenBank/DDBJ whole genome shotgun (WGS) entry which is preliminary data.</text>
</comment>
<dbReference type="Proteomes" id="UP000247498">
    <property type="component" value="Unassembled WGS sequence"/>
</dbReference>
<protein>
    <recommendedName>
        <fullName evidence="5">COX assembly mitochondrial protein</fullName>
    </recommendedName>
</protein>
<dbReference type="Pfam" id="PF08583">
    <property type="entry name" value="Cmc1"/>
    <property type="match status" value="1"/>
</dbReference>
<evidence type="ECO:0000256" key="6">
    <source>
        <dbReference type="SAM" id="MobiDB-lite"/>
    </source>
</evidence>
<evidence type="ECO:0000256" key="2">
    <source>
        <dbReference type="ARBA" id="ARBA00007347"/>
    </source>
</evidence>
<gene>
    <name evidence="7" type="ORF">Rsub_00288</name>
</gene>
<dbReference type="InParanoid" id="A0A2V0NRM5"/>
<keyword evidence="3 5" id="KW-0496">Mitochondrion</keyword>
<keyword evidence="8" id="KW-1185">Reference proteome</keyword>
<evidence type="ECO:0000256" key="5">
    <source>
        <dbReference type="RuleBase" id="RU364104"/>
    </source>
</evidence>
<feature type="compositionally biased region" description="Basic and acidic residues" evidence="6">
    <location>
        <begin position="55"/>
        <end position="89"/>
    </location>
</feature>
<sequence length="103" mass="12195">MHPPLIPERHPMCAKYMEALTRCHKEHSVAMWWGACNDAKFALTKCLAAEKKEMRAERQARAKEEYRQKQARDEEERERRRMARRRELEGQEQGQQQAEGQAG</sequence>
<evidence type="ECO:0000256" key="1">
    <source>
        <dbReference type="ARBA" id="ARBA00004173"/>
    </source>
</evidence>
<name>A0A2V0NRM5_9CHLO</name>
<dbReference type="GO" id="GO:0005739">
    <property type="term" value="C:mitochondrion"/>
    <property type="evidence" value="ECO:0007669"/>
    <property type="project" value="UniProtKB-SubCell"/>
</dbReference>
<dbReference type="PANTHER" id="PTHR22977">
    <property type="entry name" value="COX ASSEMBLY MITOCHONDRIAL PROTEIN"/>
    <property type="match status" value="1"/>
</dbReference>